<evidence type="ECO:0000313" key="1">
    <source>
        <dbReference type="EMBL" id="CAF1117996.1"/>
    </source>
</evidence>
<dbReference type="PANTHER" id="PTHR48465">
    <property type="entry name" value="PROTEIN SSUH2 HOMOLOG"/>
    <property type="match status" value="1"/>
</dbReference>
<dbReference type="Proteomes" id="UP000663879">
    <property type="component" value="Unassembled WGS sequence"/>
</dbReference>
<gene>
    <name evidence="1" type="ORF">OXX778_LOCUS21919</name>
</gene>
<dbReference type="OrthoDB" id="3355217at2759"/>
<protein>
    <submittedName>
        <fullName evidence="1">Uncharacterized protein</fullName>
    </submittedName>
</protein>
<dbReference type="EMBL" id="CAJNOC010008619">
    <property type="protein sequence ID" value="CAF1117996.1"/>
    <property type="molecule type" value="Genomic_DNA"/>
</dbReference>
<sequence length="254" mass="29415">MNSVRPINNSETINKKQALDLLNDHVKKSCCLKNKKMQHVKITNSQFSKSYSYHYESFKSTYKTYWEENYTEGSDRGLFGGDPKSKAKGTAWGVEPTEKFVNETKTAVVPNSVPTICSYCKDGKIRKILKVRVTFETQSSTLYHTSENIPTSFLRKSKGKQIFYDENLNGFVKPVENFHVESIVKESKDIYDHNVKYYSNIFTISTRILATKHSIYEYPVHKFDYELADRSFYVIGNEQYLHAPNYPSHCCSIL</sequence>
<proteinExistence type="predicted"/>
<organism evidence="1 2">
    <name type="scientific">Brachionus calyciflorus</name>
    <dbReference type="NCBI Taxonomy" id="104777"/>
    <lineage>
        <taxon>Eukaryota</taxon>
        <taxon>Metazoa</taxon>
        <taxon>Spiralia</taxon>
        <taxon>Gnathifera</taxon>
        <taxon>Rotifera</taxon>
        <taxon>Eurotatoria</taxon>
        <taxon>Monogononta</taxon>
        <taxon>Pseudotrocha</taxon>
        <taxon>Ploima</taxon>
        <taxon>Brachionidae</taxon>
        <taxon>Brachionus</taxon>
    </lineage>
</organism>
<comment type="caution">
    <text evidence="1">The sequence shown here is derived from an EMBL/GenBank/DDBJ whole genome shotgun (WGS) entry which is preliminary data.</text>
</comment>
<dbReference type="PANTHER" id="PTHR48465:SF1">
    <property type="entry name" value="PROTEIN SSUH2 HOMOLOG"/>
    <property type="match status" value="1"/>
</dbReference>
<reference evidence="1" key="1">
    <citation type="submission" date="2021-02" db="EMBL/GenBank/DDBJ databases">
        <authorList>
            <person name="Nowell W R."/>
        </authorList>
    </citation>
    <scope>NUCLEOTIDE SEQUENCE</scope>
    <source>
        <strain evidence="1">Ploen Becks lab</strain>
    </source>
</reference>
<accession>A0A814QDC9</accession>
<keyword evidence="2" id="KW-1185">Reference proteome</keyword>
<dbReference type="InterPro" id="IPR052789">
    <property type="entry name" value="SSUH2_homolog"/>
</dbReference>
<dbReference type="AlphaFoldDB" id="A0A814QDC9"/>
<evidence type="ECO:0000313" key="2">
    <source>
        <dbReference type="Proteomes" id="UP000663879"/>
    </source>
</evidence>
<name>A0A814QDC9_9BILA</name>